<proteinExistence type="predicted"/>
<dbReference type="AlphaFoldDB" id="A0A9W7DE30"/>
<protein>
    <submittedName>
        <fullName evidence="1">Unnamed protein product</fullName>
    </submittedName>
</protein>
<gene>
    <name evidence="1" type="ORF">Amon01_000266100</name>
</gene>
<name>A0A9W7DE30_AMBMO</name>
<evidence type="ECO:0000313" key="1">
    <source>
        <dbReference type="EMBL" id="GMG22644.1"/>
    </source>
</evidence>
<keyword evidence="2" id="KW-1185">Reference proteome</keyword>
<dbReference type="EMBL" id="BSXU01000999">
    <property type="protein sequence ID" value="GMG22644.1"/>
    <property type="molecule type" value="Genomic_DNA"/>
</dbReference>
<evidence type="ECO:0000313" key="2">
    <source>
        <dbReference type="Proteomes" id="UP001165063"/>
    </source>
</evidence>
<sequence>MCNIFANTMNGMRVTQRTYHVVESEINFLNATIGIDLPEYFKSQEFKKKPALGVIQRLFEVDRGIKKLPLSGDWKKTPIQHRKELINLHVFKIGNSKGDQNQTGEVQEDGSTYQADNVTQENVDKVSRVVTVLSGAADTVKDRYTTYWQFLHFLKSYHGKYLKENKTEYFCAELVTAPIIADFLWSCPKQIGM</sequence>
<organism evidence="1 2">
    <name type="scientific">Ambrosiozyma monospora</name>
    <name type="common">Yeast</name>
    <name type="synonym">Endomycopsis monosporus</name>
    <dbReference type="NCBI Taxonomy" id="43982"/>
    <lineage>
        <taxon>Eukaryota</taxon>
        <taxon>Fungi</taxon>
        <taxon>Dikarya</taxon>
        <taxon>Ascomycota</taxon>
        <taxon>Saccharomycotina</taxon>
        <taxon>Pichiomycetes</taxon>
        <taxon>Pichiales</taxon>
        <taxon>Pichiaceae</taxon>
        <taxon>Ambrosiozyma</taxon>
    </lineage>
</organism>
<comment type="caution">
    <text evidence="1">The sequence shown here is derived from an EMBL/GenBank/DDBJ whole genome shotgun (WGS) entry which is preliminary data.</text>
</comment>
<dbReference type="Proteomes" id="UP001165063">
    <property type="component" value="Unassembled WGS sequence"/>
</dbReference>
<reference evidence="1" key="1">
    <citation type="submission" date="2023-04" db="EMBL/GenBank/DDBJ databases">
        <title>Ambrosiozyma monospora NBRC 1965.</title>
        <authorList>
            <person name="Ichikawa N."/>
            <person name="Sato H."/>
            <person name="Tonouchi N."/>
        </authorList>
    </citation>
    <scope>NUCLEOTIDE SEQUENCE</scope>
    <source>
        <strain evidence="1">NBRC 1965</strain>
    </source>
</reference>
<accession>A0A9W7DE30</accession>